<dbReference type="PANTHER" id="PTHR11632">
    <property type="entry name" value="SUCCINATE DEHYDROGENASE 2 FLAVOPROTEIN SUBUNIT"/>
    <property type="match status" value="1"/>
</dbReference>
<dbReference type="InterPro" id="IPR015939">
    <property type="entry name" value="Fum_Rdtase/Succ_DH_flav-like_C"/>
</dbReference>
<dbReference type="Pfam" id="PF00890">
    <property type="entry name" value="FAD_binding_2"/>
    <property type="match status" value="1"/>
</dbReference>
<dbReference type="Gene3D" id="3.50.50.60">
    <property type="entry name" value="FAD/NAD(P)-binding domain"/>
    <property type="match status" value="1"/>
</dbReference>
<name>A0ABN2R942_9ACTN</name>
<feature type="domain" description="FAD-dependent oxidoreductase 2 FAD-binding" evidence="3">
    <location>
        <begin position="69"/>
        <end position="488"/>
    </location>
</feature>
<dbReference type="PANTHER" id="PTHR11632:SF53">
    <property type="entry name" value="SUCCINATE DEHYDROGENASE FLAVOPROTEIN SUBUNIT"/>
    <property type="match status" value="1"/>
</dbReference>
<dbReference type="EMBL" id="BAAAPB010000002">
    <property type="protein sequence ID" value="GAA1965538.1"/>
    <property type="molecule type" value="Genomic_DNA"/>
</dbReference>
<evidence type="ECO:0000256" key="1">
    <source>
        <dbReference type="ARBA" id="ARBA00022630"/>
    </source>
</evidence>
<proteinExistence type="predicted"/>
<dbReference type="PRINTS" id="PR00368">
    <property type="entry name" value="FADPNR"/>
</dbReference>
<dbReference type="SUPFAM" id="SSF56425">
    <property type="entry name" value="Succinate dehydrogenase/fumarate reductase flavoprotein, catalytic domain"/>
    <property type="match status" value="1"/>
</dbReference>
<dbReference type="InterPro" id="IPR003953">
    <property type="entry name" value="FAD-dep_OxRdtase_2_FAD-bd"/>
</dbReference>
<evidence type="ECO:0000259" key="3">
    <source>
        <dbReference type="Pfam" id="PF00890"/>
    </source>
</evidence>
<evidence type="ECO:0000256" key="2">
    <source>
        <dbReference type="ARBA" id="ARBA00023002"/>
    </source>
</evidence>
<evidence type="ECO:0000259" key="4">
    <source>
        <dbReference type="Pfam" id="PF02910"/>
    </source>
</evidence>
<dbReference type="Proteomes" id="UP001500571">
    <property type="component" value="Unassembled WGS sequence"/>
</dbReference>
<feature type="domain" description="Fumarate reductase/succinate dehydrogenase flavoprotein-like C-terminal" evidence="4">
    <location>
        <begin position="549"/>
        <end position="683"/>
    </location>
</feature>
<dbReference type="InterPro" id="IPR037099">
    <property type="entry name" value="Fum_R/Succ_DH_flav-like_C_sf"/>
</dbReference>
<dbReference type="Gene3D" id="3.90.700.10">
    <property type="entry name" value="Succinate dehydrogenase/fumarate reductase flavoprotein, catalytic domain"/>
    <property type="match status" value="1"/>
</dbReference>
<reference evidence="5 6" key="1">
    <citation type="journal article" date="2019" name="Int. J. Syst. Evol. Microbiol.">
        <title>The Global Catalogue of Microorganisms (GCM) 10K type strain sequencing project: providing services to taxonomists for standard genome sequencing and annotation.</title>
        <authorList>
            <consortium name="The Broad Institute Genomics Platform"/>
            <consortium name="The Broad Institute Genome Sequencing Center for Infectious Disease"/>
            <person name="Wu L."/>
            <person name="Ma J."/>
        </authorList>
    </citation>
    <scope>NUCLEOTIDE SEQUENCE [LARGE SCALE GENOMIC DNA]</scope>
    <source>
        <strain evidence="5 6">JCM 15309</strain>
    </source>
</reference>
<keyword evidence="6" id="KW-1185">Reference proteome</keyword>
<organism evidence="5 6">
    <name type="scientific">Nocardioides panacihumi</name>
    <dbReference type="NCBI Taxonomy" id="400774"/>
    <lineage>
        <taxon>Bacteria</taxon>
        <taxon>Bacillati</taxon>
        <taxon>Actinomycetota</taxon>
        <taxon>Actinomycetes</taxon>
        <taxon>Propionibacteriales</taxon>
        <taxon>Nocardioidaceae</taxon>
        <taxon>Nocardioides</taxon>
    </lineage>
</organism>
<gene>
    <name evidence="5" type="ORF">GCM10009798_27320</name>
</gene>
<dbReference type="SUPFAM" id="SSF46977">
    <property type="entry name" value="Succinate dehydrogenase/fumarate reductase flavoprotein C-terminal domain"/>
    <property type="match status" value="1"/>
</dbReference>
<evidence type="ECO:0000313" key="6">
    <source>
        <dbReference type="Proteomes" id="UP001500571"/>
    </source>
</evidence>
<dbReference type="InterPro" id="IPR030664">
    <property type="entry name" value="SdhA/FrdA/AprA"/>
</dbReference>
<dbReference type="SUPFAM" id="SSF51905">
    <property type="entry name" value="FAD/NAD(P)-binding domain"/>
    <property type="match status" value="1"/>
</dbReference>
<protein>
    <submittedName>
        <fullName evidence="5">Fumarate reductase/succinate dehydrogenase flavoprotein subunit</fullName>
    </submittedName>
</protein>
<dbReference type="InterPro" id="IPR027477">
    <property type="entry name" value="Succ_DH/fumarate_Rdtase_cat_sf"/>
</dbReference>
<dbReference type="InterPro" id="IPR036188">
    <property type="entry name" value="FAD/NAD-bd_sf"/>
</dbReference>
<evidence type="ECO:0000313" key="5">
    <source>
        <dbReference type="EMBL" id="GAA1965538.1"/>
    </source>
</evidence>
<accession>A0ABN2R942</accession>
<dbReference type="NCBIfam" id="TIGR01811">
    <property type="entry name" value="sdhA_Bsu"/>
    <property type="match status" value="1"/>
</dbReference>
<dbReference type="Pfam" id="PF02910">
    <property type="entry name" value="Succ_DH_flav_C"/>
    <property type="match status" value="1"/>
</dbReference>
<dbReference type="Gene3D" id="1.20.58.100">
    <property type="entry name" value="Fumarate reductase/succinate dehydrogenase flavoprotein-like, C-terminal domain"/>
    <property type="match status" value="1"/>
</dbReference>
<sequence length="684" mass="75698">MADATHYLSGLTATNEASVQKSDDAEGFYVLGDKLVDERTPTGPIAERWTTRKFENRLVNPANRRKLSVIIVGTGLAGGAAAATLGEAGYNVKSFCYQDSPRRAHSIAAQGGINAAKNYKEDGDSVFRLFYDTVKGGDYRARESNVYRLAEVSANIIDQCVAQGVPFAREYGGLLDNRSFGGVQVSRTFYARGQTGQQLLLGAYQAMERQVAAGTVEQFTRHEMLDVIVADGRARGIIARDMVTGAVETHLADAVVLATGGYGNVYFLSTNAMGSNVTAAWRAHRKGAYMANPCYTQIHPTCIPVTGAHQSKLTLMSESLRNDGRVWVPKNAADCEKDPRDIPEEDRDFFLERIYPSFGNLVPRDIASRAAKYMCDEGRGVGPQIEETGPDGEKRLVRRGVYLDLTDAIRRMGRDKIEEKYDNLLDMYARITGENPYEVPMRIYPAVHYVMGGLWVDYELQTNITGLFCAGEANFSDHGANRLGASALMQGLSDGYFVLPNTIREYLADGPFAPIDESHPAVVEAQQSVQERINRFLSIDGTRSVDSFHKQLGQIMWEYCGMERTKEGLVKAIGLIRDLKKEFWANVKVLGSADSLNQDLEKAGRVADFIELGELMCIDALNRRESCGGHFRGESQTEDGEALRHDDEFAYVAAWEFGGEDGSPVLHKEDLIYTAIEMKQRSYK</sequence>
<keyword evidence="2" id="KW-0560">Oxidoreductase</keyword>
<dbReference type="RefSeq" id="WP_344045552.1">
    <property type="nucleotide sequence ID" value="NZ_BAAAPB010000002.1"/>
</dbReference>
<dbReference type="InterPro" id="IPR011280">
    <property type="entry name" value="Succ_DH/Fum_Rdt_flav_su"/>
</dbReference>
<keyword evidence="1" id="KW-0285">Flavoprotein</keyword>
<comment type="caution">
    <text evidence="5">The sequence shown here is derived from an EMBL/GenBank/DDBJ whole genome shotgun (WGS) entry which is preliminary data.</text>
</comment>
<dbReference type="NCBIfam" id="NF005749">
    <property type="entry name" value="PRK07573.1"/>
    <property type="match status" value="1"/>
</dbReference>